<evidence type="ECO:0000256" key="4">
    <source>
        <dbReference type="ARBA" id="ARBA00022679"/>
    </source>
</evidence>
<dbReference type="Proteomes" id="UP001447008">
    <property type="component" value="Unassembled WGS sequence"/>
</dbReference>
<dbReference type="Gene3D" id="3.40.1260.10">
    <property type="entry name" value="DsrEFH-like"/>
    <property type="match status" value="1"/>
</dbReference>
<sequence length="117" mass="12826">MASFVLSLHSAPSDTDTLNTLGRFATSALAQGHTIRCIFLYQDGVYHASPCFDLASDEFDPAKVWQTLHEQGIELHLCVTAATKRGMDLERSGVFSVSGLAEFAMEAAQADKWVQFK</sequence>
<evidence type="ECO:0000256" key="3">
    <source>
        <dbReference type="ARBA" id="ARBA00022490"/>
    </source>
</evidence>
<proteinExistence type="inferred from homology"/>
<protein>
    <submittedName>
        <fullName evidence="5">Sulfurtransferase complex subunit TusD</fullName>
    </submittedName>
</protein>
<dbReference type="PANTHER" id="PTHR34874">
    <property type="entry name" value="PROTEIN YCHN"/>
    <property type="match status" value="1"/>
</dbReference>
<keyword evidence="6" id="KW-1185">Reference proteome</keyword>
<name>A0ABU9MT18_9GAMM</name>
<evidence type="ECO:0000313" key="5">
    <source>
        <dbReference type="EMBL" id="MEM0514439.1"/>
    </source>
</evidence>
<reference evidence="5 6" key="1">
    <citation type="submission" date="2024-03" db="EMBL/GenBank/DDBJ databases">
        <title>Pseudoalteromonas qingdaonensis sp. nov., isolated from the intestines of marine benthic organisms.</title>
        <authorList>
            <person name="Lin X."/>
            <person name="Fang S."/>
            <person name="Hu X."/>
        </authorList>
    </citation>
    <scope>NUCLEOTIDE SEQUENCE [LARGE SCALE GENOMIC DNA]</scope>
    <source>
        <strain evidence="5 6">YIC-827</strain>
    </source>
</reference>
<keyword evidence="4" id="KW-0808">Transferase</keyword>
<evidence type="ECO:0000256" key="2">
    <source>
        <dbReference type="ARBA" id="ARBA00007067"/>
    </source>
</evidence>
<comment type="caution">
    <text evidence="5">The sequence shown here is derived from an EMBL/GenBank/DDBJ whole genome shotgun (WGS) entry which is preliminary data.</text>
</comment>
<evidence type="ECO:0000256" key="1">
    <source>
        <dbReference type="ARBA" id="ARBA00004496"/>
    </source>
</evidence>
<evidence type="ECO:0000313" key="6">
    <source>
        <dbReference type="Proteomes" id="UP001447008"/>
    </source>
</evidence>
<accession>A0ABU9MT18</accession>
<dbReference type="Pfam" id="PF02635">
    <property type="entry name" value="DsrE"/>
    <property type="match status" value="1"/>
</dbReference>
<dbReference type="PANTHER" id="PTHR34874:SF3">
    <property type="entry name" value="SULFURTRANSFERASE TUSD"/>
    <property type="match status" value="1"/>
</dbReference>
<comment type="similarity">
    <text evidence="2">Belongs to the DsrE/TusD family.</text>
</comment>
<dbReference type="InterPro" id="IPR003787">
    <property type="entry name" value="Sulphur_relay_DsrE/F-like"/>
</dbReference>
<dbReference type="RefSeq" id="WP_342676188.1">
    <property type="nucleotide sequence ID" value="NZ_JBCGCU010000002.1"/>
</dbReference>
<dbReference type="EMBL" id="JBCGCU010000002">
    <property type="protein sequence ID" value="MEM0514439.1"/>
    <property type="molecule type" value="Genomic_DNA"/>
</dbReference>
<keyword evidence="3" id="KW-0963">Cytoplasm</keyword>
<dbReference type="InterPro" id="IPR027396">
    <property type="entry name" value="DsrEFH-like"/>
</dbReference>
<dbReference type="SUPFAM" id="SSF75169">
    <property type="entry name" value="DsrEFH-like"/>
    <property type="match status" value="1"/>
</dbReference>
<comment type="subcellular location">
    <subcellularLocation>
        <location evidence="1">Cytoplasm</location>
    </subcellularLocation>
</comment>
<dbReference type="InterPro" id="IPR017463">
    <property type="entry name" value="Sulphur_relay_TusD/DsrE"/>
</dbReference>
<gene>
    <name evidence="5" type="primary">tusD</name>
    <name evidence="5" type="ORF">WCN91_03135</name>
</gene>
<organism evidence="5 6">
    <name type="scientific">Pseudoalteromonas qingdaonensis</name>
    <dbReference type="NCBI Taxonomy" id="3131913"/>
    <lineage>
        <taxon>Bacteria</taxon>
        <taxon>Pseudomonadati</taxon>
        <taxon>Pseudomonadota</taxon>
        <taxon>Gammaproteobacteria</taxon>
        <taxon>Alteromonadales</taxon>
        <taxon>Pseudoalteromonadaceae</taxon>
        <taxon>Pseudoalteromonas</taxon>
    </lineage>
</organism>
<dbReference type="NCBIfam" id="TIGR03012">
    <property type="entry name" value="sulf_tusD_dsrE"/>
    <property type="match status" value="1"/>
</dbReference>